<evidence type="ECO:0000313" key="2">
    <source>
        <dbReference type="EMBL" id="MBP2706147.1"/>
    </source>
</evidence>
<proteinExistence type="predicted"/>
<organism evidence="2 3">
    <name type="scientific">Microbispora oryzae</name>
    <dbReference type="NCBI Taxonomy" id="2806554"/>
    <lineage>
        <taxon>Bacteria</taxon>
        <taxon>Bacillati</taxon>
        <taxon>Actinomycetota</taxon>
        <taxon>Actinomycetes</taxon>
        <taxon>Streptosporangiales</taxon>
        <taxon>Streptosporangiaceae</taxon>
        <taxon>Microbispora</taxon>
    </lineage>
</organism>
<keyword evidence="1" id="KW-0812">Transmembrane</keyword>
<name>A0A940WML9_9ACTN</name>
<keyword evidence="1" id="KW-0472">Membrane</keyword>
<protein>
    <recommendedName>
        <fullName evidence="4">DUF2690 domain-containing protein</fullName>
    </recommendedName>
</protein>
<sequence>MQRFACELRALRAAAGDPPFWKMARRCEVSKSALAAAVAGRRLPSENVVRNYVLTCGGDWPQWRERWARAVAEAAAGPAGGHVEGRYEGALVPVTIMVPVRNGHADLVANGADGLTHITAGFALIPAVGTGAAGRRVWPWATAAALLAVAVFAVAVFAAARQVLPGRLGPAAAGDTTATPVSAASAVRVLDGTDPTIAGCRGDKVVLDSAPVVLQRTARLRGRSLPAGTTVGTIYLLYSARCAGAWPWFMPTPGLNPVATDTTVGVLTVEGVRPADDTANSWRMGHIDSAYGNLLLTGVGCVRAGARLDMVGQNAEATGKTKCLPQL</sequence>
<gene>
    <name evidence="2" type="ORF">JOL79_20260</name>
</gene>
<evidence type="ECO:0008006" key="4">
    <source>
        <dbReference type="Google" id="ProtNLM"/>
    </source>
</evidence>
<dbReference type="RefSeq" id="WP_210157433.1">
    <property type="nucleotide sequence ID" value="NZ_JAFCNB010000011.1"/>
</dbReference>
<evidence type="ECO:0000256" key="1">
    <source>
        <dbReference type="SAM" id="Phobius"/>
    </source>
</evidence>
<comment type="caution">
    <text evidence="2">The sequence shown here is derived from an EMBL/GenBank/DDBJ whole genome shotgun (WGS) entry which is preliminary data.</text>
</comment>
<evidence type="ECO:0000313" key="3">
    <source>
        <dbReference type="Proteomes" id="UP000674234"/>
    </source>
</evidence>
<dbReference type="AlphaFoldDB" id="A0A940WML9"/>
<dbReference type="EMBL" id="JAFCNB010000011">
    <property type="protein sequence ID" value="MBP2706147.1"/>
    <property type="molecule type" value="Genomic_DNA"/>
</dbReference>
<feature type="transmembrane region" description="Helical" evidence="1">
    <location>
        <begin position="137"/>
        <end position="160"/>
    </location>
</feature>
<accession>A0A940WML9</accession>
<reference evidence="2" key="1">
    <citation type="submission" date="2021-02" db="EMBL/GenBank/DDBJ databases">
        <title>Draft genome sequence of Microbispora sp. RL4-1S isolated from rice leaves in Thailand.</title>
        <authorList>
            <person name="Muangham S."/>
            <person name="Duangmal K."/>
        </authorList>
    </citation>
    <scope>NUCLEOTIDE SEQUENCE</scope>
    <source>
        <strain evidence="2">RL4-1S</strain>
    </source>
</reference>
<dbReference type="Proteomes" id="UP000674234">
    <property type="component" value="Unassembled WGS sequence"/>
</dbReference>
<keyword evidence="1" id="KW-1133">Transmembrane helix</keyword>
<keyword evidence="3" id="KW-1185">Reference proteome</keyword>